<dbReference type="RefSeq" id="WP_024076835.1">
    <property type="nucleotide sequence ID" value="NZ_CP015637.1"/>
</dbReference>
<gene>
    <name evidence="1" type="ORF">IM720_23850</name>
</gene>
<evidence type="ECO:0000313" key="2">
    <source>
        <dbReference type="Proteomes" id="UP000593833"/>
    </source>
</evidence>
<organism evidence="1 2">
    <name type="scientific">Pseudomonas fluorescens</name>
    <dbReference type="NCBI Taxonomy" id="294"/>
    <lineage>
        <taxon>Bacteria</taxon>
        <taxon>Pseudomonadati</taxon>
        <taxon>Pseudomonadota</taxon>
        <taxon>Gammaproteobacteria</taxon>
        <taxon>Pseudomonadales</taxon>
        <taxon>Pseudomonadaceae</taxon>
        <taxon>Pseudomonas</taxon>
    </lineage>
</organism>
<accession>A0A1B3CWR2</accession>
<dbReference type="Proteomes" id="UP000593833">
    <property type="component" value="Chromosome"/>
</dbReference>
<dbReference type="OrthoDB" id="6903874at2"/>
<dbReference type="EMBL" id="CP063233">
    <property type="protein sequence ID" value="QOU03710.1"/>
    <property type="molecule type" value="Genomic_DNA"/>
</dbReference>
<dbReference type="AlphaFoldDB" id="A0A1B3CWR2"/>
<name>A0A1B3CWR2_PSEFL</name>
<proteinExistence type="predicted"/>
<evidence type="ECO:0000313" key="1">
    <source>
        <dbReference type="EMBL" id="QOU03710.1"/>
    </source>
</evidence>
<reference evidence="1 2" key="1">
    <citation type="submission" date="2020-10" db="EMBL/GenBank/DDBJ databases">
        <title>Complete genome sequence of a novel Pseudomonas fluorescens strain isolated from the flower of kumarahou (Pomaderris kumeraho).</title>
        <authorList>
            <person name="Summers M.C."/>
            <person name="Nowak V."/>
            <person name="Fairhurst M.J."/>
            <person name="Owen J.G."/>
            <person name="Gerth M.L."/>
            <person name="Patrick W.M."/>
        </authorList>
    </citation>
    <scope>NUCLEOTIDE SEQUENCE [LARGE SCALE GENOMIC DNA]</scope>
    <source>
        <strain evidence="1 2">KF1</strain>
    </source>
</reference>
<sequence>MISISANIPVNTALMDSPPSKDLVAETKAAAAAKALKDATATPLRQTKEPEGVKVTISGAALLAASAAKKSNSDIEESGLPDNIQQALKMIRKIKEQIAEKQQELQAVMADKSLSPEEARIKISNLQGALSTLQASLVTAQTSLAKSMKGLSGPDALKAGSLAMA</sequence>
<protein>
    <submittedName>
        <fullName evidence="1">Uncharacterized protein</fullName>
    </submittedName>
</protein>